<comment type="function">
    <text evidence="2">May play the central regulatory role in sporulation. It may be an element of the effector pathway responsible for the activation of sporulation genes in response to nutritional stress. Spo0A may act in concert with spo0H (a sigma factor) to control the expression of some genes that are critical to the sporulation process.</text>
</comment>
<dbReference type="SUPFAM" id="SSF52172">
    <property type="entry name" value="CheY-like"/>
    <property type="match status" value="1"/>
</dbReference>
<dbReference type="PANTHER" id="PTHR43228:SF1">
    <property type="entry name" value="TWO-COMPONENT RESPONSE REGULATOR ARR22"/>
    <property type="match status" value="1"/>
</dbReference>
<dbReference type="Pfam" id="PF00072">
    <property type="entry name" value="Response_reg"/>
    <property type="match status" value="1"/>
</dbReference>
<dbReference type="Proteomes" id="UP000440004">
    <property type="component" value="Unassembled WGS sequence"/>
</dbReference>
<proteinExistence type="predicted"/>
<feature type="domain" description="Response regulatory" evidence="4">
    <location>
        <begin position="2"/>
        <end position="117"/>
    </location>
</feature>
<accession>A0A6A7K876</accession>
<dbReference type="SMART" id="SM00448">
    <property type="entry name" value="REC"/>
    <property type="match status" value="1"/>
</dbReference>
<dbReference type="GO" id="GO:0000160">
    <property type="term" value="P:phosphorelay signal transduction system"/>
    <property type="evidence" value="ECO:0007669"/>
    <property type="project" value="InterPro"/>
</dbReference>
<dbReference type="SMART" id="SM01012">
    <property type="entry name" value="ANTAR"/>
    <property type="match status" value="1"/>
</dbReference>
<dbReference type="PROSITE" id="PS50110">
    <property type="entry name" value="RESPONSE_REGULATORY"/>
    <property type="match status" value="1"/>
</dbReference>
<sequence>MRIVIVEDEPITRMDLKCILEDAGYEVVGEGSDGFDAINLCKTKKPDIIILDLNMPNLDGVSAAKTITKNKLCKSIVFLTAYSDREFIEAAKKIGVFAYLIKPLDEKSLIPALEIAYTKALQAEDLEKKTEQLFKKLEDRKYIEKAKGILMTEECISEDEAYTRLRMLSMKKGCSIRSICETLLIRNEKN</sequence>
<feature type="modified residue" description="4-aspartylphosphate" evidence="3">
    <location>
        <position position="52"/>
    </location>
</feature>
<comment type="caution">
    <text evidence="6">The sequence shown here is derived from an EMBL/GenBank/DDBJ whole genome shotgun (WGS) entry which is preliminary data.</text>
</comment>
<dbReference type="GO" id="GO:0003723">
    <property type="term" value="F:RNA binding"/>
    <property type="evidence" value="ECO:0007669"/>
    <property type="project" value="InterPro"/>
</dbReference>
<dbReference type="PANTHER" id="PTHR43228">
    <property type="entry name" value="TWO-COMPONENT RESPONSE REGULATOR"/>
    <property type="match status" value="1"/>
</dbReference>
<evidence type="ECO:0000256" key="1">
    <source>
        <dbReference type="ARBA" id="ARBA00018672"/>
    </source>
</evidence>
<evidence type="ECO:0000313" key="7">
    <source>
        <dbReference type="Proteomes" id="UP000440004"/>
    </source>
</evidence>
<dbReference type="InterPro" id="IPR005561">
    <property type="entry name" value="ANTAR"/>
</dbReference>
<feature type="domain" description="ANTAR" evidence="5">
    <location>
        <begin position="123"/>
        <end position="184"/>
    </location>
</feature>
<dbReference type="InterPro" id="IPR001789">
    <property type="entry name" value="Sig_transdc_resp-reg_receiver"/>
</dbReference>
<dbReference type="InterPro" id="IPR036388">
    <property type="entry name" value="WH-like_DNA-bd_sf"/>
</dbReference>
<evidence type="ECO:0000259" key="5">
    <source>
        <dbReference type="PROSITE" id="PS50921"/>
    </source>
</evidence>
<name>A0A6A7K876_9FIRM</name>
<dbReference type="PIRSF" id="PIRSF036382">
    <property type="entry name" value="RR_antiterm"/>
    <property type="match status" value="1"/>
</dbReference>
<organism evidence="6 7">
    <name type="scientific">Alkalibaculum sporogenes</name>
    <dbReference type="NCBI Taxonomy" id="2655001"/>
    <lineage>
        <taxon>Bacteria</taxon>
        <taxon>Bacillati</taxon>
        <taxon>Bacillota</taxon>
        <taxon>Clostridia</taxon>
        <taxon>Eubacteriales</taxon>
        <taxon>Eubacteriaceae</taxon>
        <taxon>Alkalibaculum</taxon>
    </lineage>
</organism>
<dbReference type="InterPro" id="IPR052048">
    <property type="entry name" value="ST_Response_Regulator"/>
</dbReference>
<evidence type="ECO:0000313" key="6">
    <source>
        <dbReference type="EMBL" id="MPW25521.1"/>
    </source>
</evidence>
<dbReference type="Gene3D" id="3.40.50.2300">
    <property type="match status" value="1"/>
</dbReference>
<dbReference type="InterPro" id="IPR011006">
    <property type="entry name" value="CheY-like_superfamily"/>
</dbReference>
<dbReference type="Pfam" id="PF03861">
    <property type="entry name" value="ANTAR"/>
    <property type="match status" value="1"/>
</dbReference>
<evidence type="ECO:0000256" key="2">
    <source>
        <dbReference type="ARBA" id="ARBA00024867"/>
    </source>
</evidence>
<keyword evidence="7" id="KW-1185">Reference proteome</keyword>
<dbReference type="PROSITE" id="PS50921">
    <property type="entry name" value="ANTAR"/>
    <property type="match status" value="1"/>
</dbReference>
<dbReference type="Gene3D" id="1.10.10.10">
    <property type="entry name" value="Winged helix-like DNA-binding domain superfamily/Winged helix DNA-binding domain"/>
    <property type="match status" value="1"/>
</dbReference>
<keyword evidence="3" id="KW-0597">Phosphoprotein</keyword>
<reference evidence="6 7" key="1">
    <citation type="submission" date="2019-10" db="EMBL/GenBank/DDBJ databases">
        <title>Alkalibaculum tamaniensis sp.nov., a new alkaliphilic acetogen, isolated on methoxylated aromatics from a mud volcano.</title>
        <authorList>
            <person name="Khomyakova M.A."/>
            <person name="Merkel A.Y."/>
            <person name="Bonch-Osmolovskaya E.A."/>
            <person name="Slobodkin A.I."/>
        </authorList>
    </citation>
    <scope>NUCLEOTIDE SEQUENCE [LARGE SCALE GENOMIC DNA]</scope>
    <source>
        <strain evidence="6 7">M08DMB</strain>
    </source>
</reference>
<dbReference type="AlphaFoldDB" id="A0A6A7K876"/>
<gene>
    <name evidence="6" type="ORF">GC105_06940</name>
</gene>
<evidence type="ECO:0000259" key="4">
    <source>
        <dbReference type="PROSITE" id="PS50110"/>
    </source>
</evidence>
<dbReference type="EMBL" id="WHNX01000008">
    <property type="protein sequence ID" value="MPW25521.1"/>
    <property type="molecule type" value="Genomic_DNA"/>
</dbReference>
<dbReference type="InterPro" id="IPR008327">
    <property type="entry name" value="Sig_transdc_resp-reg_antiterm"/>
</dbReference>
<evidence type="ECO:0000256" key="3">
    <source>
        <dbReference type="PROSITE-ProRule" id="PRU00169"/>
    </source>
</evidence>
<dbReference type="RefSeq" id="WP_152803064.1">
    <property type="nucleotide sequence ID" value="NZ_WHNX01000008.1"/>
</dbReference>
<protein>
    <recommendedName>
        <fullName evidence="1">Stage 0 sporulation protein A homolog</fullName>
    </recommendedName>
</protein>